<feature type="compositionally biased region" description="Basic and acidic residues" evidence="14">
    <location>
        <begin position="307"/>
        <end position="316"/>
    </location>
</feature>
<keyword evidence="17" id="KW-1185">Reference proteome</keyword>
<dbReference type="InterPro" id="IPR000319">
    <property type="entry name" value="Asp-semialdehyde_DH_CS"/>
</dbReference>
<dbReference type="GO" id="GO:0009088">
    <property type="term" value="P:threonine biosynthetic process"/>
    <property type="evidence" value="ECO:0007669"/>
    <property type="project" value="UniProtKB-KW"/>
</dbReference>
<reference evidence="16" key="1">
    <citation type="submission" date="2021-08" db="EMBL/GenBank/DDBJ databases">
        <title>Comparative analyses of Brucepasteria parasyntrophica and Teretinema zuelzerae.</title>
        <authorList>
            <person name="Song Y."/>
            <person name="Brune A."/>
        </authorList>
    </citation>
    <scope>NUCLEOTIDE SEQUENCE</scope>
    <source>
        <strain evidence="16">DSM 1903</strain>
    </source>
</reference>
<evidence type="ECO:0000256" key="6">
    <source>
        <dbReference type="ARBA" id="ARBA00022605"/>
    </source>
</evidence>
<dbReference type="NCBIfam" id="TIGR00978">
    <property type="entry name" value="asd_EA"/>
    <property type="match status" value="1"/>
</dbReference>
<dbReference type="InterPro" id="IPR000534">
    <property type="entry name" value="Semialdehyde_DH_NAD-bd"/>
</dbReference>
<evidence type="ECO:0000256" key="5">
    <source>
        <dbReference type="ARBA" id="ARBA00013120"/>
    </source>
</evidence>
<dbReference type="SUPFAM" id="SSF55347">
    <property type="entry name" value="Glyceraldehyde-3-phosphate dehydrogenase-like, C-terminal domain"/>
    <property type="match status" value="1"/>
</dbReference>
<comment type="pathway">
    <text evidence="3">Amino-acid biosynthesis; L-threonine biosynthesis; L-threonine from L-aspartate: step 2/5.</text>
</comment>
<keyword evidence="8" id="KW-0521">NADP</keyword>
<dbReference type="NCBIfam" id="NF006416">
    <property type="entry name" value="PRK08664.1"/>
    <property type="match status" value="1"/>
</dbReference>
<gene>
    <name evidence="16" type="primary">asd</name>
    <name evidence="16" type="ORF">K7J14_11200</name>
</gene>
<evidence type="ECO:0000256" key="3">
    <source>
        <dbReference type="ARBA" id="ARBA00005097"/>
    </source>
</evidence>
<evidence type="ECO:0000256" key="4">
    <source>
        <dbReference type="ARBA" id="ARBA00010584"/>
    </source>
</evidence>
<dbReference type="InterPro" id="IPR005676">
    <property type="entry name" value="Asp_semi-ald_DH_pep-lack"/>
</dbReference>
<dbReference type="Pfam" id="PF02774">
    <property type="entry name" value="Semialdhyde_dhC"/>
    <property type="match status" value="1"/>
</dbReference>
<comment type="function">
    <text evidence="1">Catalyzes the NADPH-dependent formation of L-aspartate-semialdehyde (L-ASA) by the reductive dephosphorylation of L-aspartyl-4-phosphate.</text>
</comment>
<dbReference type="EC" id="1.2.1.11" evidence="5"/>
<dbReference type="GO" id="GO:0051287">
    <property type="term" value="F:NAD binding"/>
    <property type="evidence" value="ECO:0007669"/>
    <property type="project" value="InterPro"/>
</dbReference>
<dbReference type="SMART" id="SM00859">
    <property type="entry name" value="Semialdhyde_dh"/>
    <property type="match status" value="1"/>
</dbReference>
<dbReference type="GO" id="GO:0009086">
    <property type="term" value="P:methionine biosynthetic process"/>
    <property type="evidence" value="ECO:0007669"/>
    <property type="project" value="UniProtKB-KW"/>
</dbReference>
<keyword evidence="12" id="KW-0486">Methionine biosynthesis</keyword>
<accession>A0AAE3JJ95</accession>
<dbReference type="PANTHER" id="PTHR46718">
    <property type="entry name" value="ASPARTATE-SEMIALDEHYDE DEHYDROGENASE"/>
    <property type="match status" value="1"/>
</dbReference>
<dbReference type="GO" id="GO:0019877">
    <property type="term" value="P:diaminopimelate biosynthetic process"/>
    <property type="evidence" value="ECO:0007669"/>
    <property type="project" value="UniProtKB-KW"/>
</dbReference>
<dbReference type="Pfam" id="PF01118">
    <property type="entry name" value="Semialdhyde_dh"/>
    <property type="match status" value="1"/>
</dbReference>
<evidence type="ECO:0000256" key="2">
    <source>
        <dbReference type="ARBA" id="ARBA00005021"/>
    </source>
</evidence>
<keyword evidence="6" id="KW-0028">Amino-acid biosynthesis</keyword>
<dbReference type="GO" id="GO:0050661">
    <property type="term" value="F:NADP binding"/>
    <property type="evidence" value="ECO:0007669"/>
    <property type="project" value="InterPro"/>
</dbReference>
<dbReference type="RefSeq" id="WP_230756180.1">
    <property type="nucleotide sequence ID" value="NZ_JAINWA010000003.1"/>
</dbReference>
<evidence type="ECO:0000313" key="16">
    <source>
        <dbReference type="EMBL" id="MCD1655258.1"/>
    </source>
</evidence>
<feature type="domain" description="Semialdehyde dehydrogenase NAD-binding" evidence="15">
    <location>
        <begin position="6"/>
        <end position="139"/>
    </location>
</feature>
<protein>
    <recommendedName>
        <fullName evidence="5">aspartate-semialdehyde dehydrogenase</fullName>
        <ecNumber evidence="5">1.2.1.11</ecNumber>
    </recommendedName>
</protein>
<feature type="active site" description="Acyl-thioester intermediate" evidence="13">
    <location>
        <position position="159"/>
    </location>
</feature>
<dbReference type="InterPro" id="IPR051823">
    <property type="entry name" value="ASADH-related"/>
</dbReference>
<comment type="similarity">
    <text evidence="4">Belongs to the aspartate-semialdehyde dehydrogenase family.</text>
</comment>
<keyword evidence="11" id="KW-0457">Lysine biosynthesis</keyword>
<dbReference type="CDD" id="cd02315">
    <property type="entry name" value="ScASADH_like_N"/>
    <property type="match status" value="1"/>
</dbReference>
<dbReference type="InterPro" id="IPR012280">
    <property type="entry name" value="Semialdhyde_DH_dimer_dom"/>
</dbReference>
<comment type="caution">
    <text evidence="16">The sequence shown here is derived from an EMBL/GenBank/DDBJ whole genome shotgun (WGS) entry which is preliminary data.</text>
</comment>
<evidence type="ECO:0000256" key="12">
    <source>
        <dbReference type="ARBA" id="ARBA00023167"/>
    </source>
</evidence>
<dbReference type="FunFam" id="3.30.360.10:FF:000016">
    <property type="entry name" value="Probable aspartate-semialdehyde dehydrogenase"/>
    <property type="match status" value="1"/>
</dbReference>
<evidence type="ECO:0000256" key="14">
    <source>
        <dbReference type="SAM" id="MobiDB-lite"/>
    </source>
</evidence>
<dbReference type="Proteomes" id="UP001198163">
    <property type="component" value="Unassembled WGS sequence"/>
</dbReference>
<dbReference type="Gene3D" id="3.40.50.720">
    <property type="entry name" value="NAD(P)-binding Rossmann-like Domain"/>
    <property type="match status" value="1"/>
</dbReference>
<evidence type="ECO:0000256" key="13">
    <source>
        <dbReference type="PIRSR" id="PIRSR000148-1"/>
    </source>
</evidence>
<feature type="active site" description="Proton acceptor" evidence="13">
    <location>
        <position position="254"/>
    </location>
</feature>
<sequence length="363" mass="39677">MSQKIPVGILGATGAVGQNYIYLLQNHPWFEVSYIAASPRSAGKSYREVVASKWLLGANIPEGVADLIIEDANDASKALGRCRFVFSALELDSKDEIKALENAYAALGIPVVSNASAHRWSEDVPMLIPEINADHISVIDAQRKTHGWDKGFVAVKPNCSLQSYMTPIWALMQAGYEVKRMFVTTMQAVSGAGYPGVPSLDMIDNVVPYIGGEEEKSEKEPLKILGKVENGKIVNFGGLKVSAHCNRVPVINGHTACISLEFGDKKPSLAEVEKIWREFRALPQELDLPFAPRQPIIVRSEANRPQPRRDRDEDKGMAVSVGRLRECPLFDIRFVGLSHNTVRGAAGGGILNAELLKAKGYLA</sequence>
<feature type="region of interest" description="Disordered" evidence="14">
    <location>
        <begin position="297"/>
        <end position="317"/>
    </location>
</feature>
<dbReference type="PIRSF" id="PIRSF000148">
    <property type="entry name" value="ASA_dh"/>
    <property type="match status" value="1"/>
</dbReference>
<name>A0AAE3JJ95_9SPIR</name>
<evidence type="ECO:0000256" key="10">
    <source>
        <dbReference type="ARBA" id="ARBA00023002"/>
    </source>
</evidence>
<evidence type="ECO:0000256" key="9">
    <source>
        <dbReference type="ARBA" id="ARBA00022915"/>
    </source>
</evidence>
<evidence type="ECO:0000256" key="11">
    <source>
        <dbReference type="ARBA" id="ARBA00023154"/>
    </source>
</evidence>
<evidence type="ECO:0000256" key="1">
    <source>
        <dbReference type="ARBA" id="ARBA00002492"/>
    </source>
</evidence>
<dbReference type="InterPro" id="IPR036291">
    <property type="entry name" value="NAD(P)-bd_dom_sf"/>
</dbReference>
<dbReference type="CDD" id="cd18130">
    <property type="entry name" value="ASADH_C_arch_fung_like"/>
    <property type="match status" value="1"/>
</dbReference>
<dbReference type="PANTHER" id="PTHR46718:SF1">
    <property type="entry name" value="ASPARTATE-SEMIALDEHYDE DEHYDROGENASE"/>
    <property type="match status" value="1"/>
</dbReference>
<evidence type="ECO:0000259" key="15">
    <source>
        <dbReference type="SMART" id="SM00859"/>
    </source>
</evidence>
<keyword evidence="9" id="KW-0220">Diaminopimelate biosynthesis</keyword>
<evidence type="ECO:0000256" key="8">
    <source>
        <dbReference type="ARBA" id="ARBA00022857"/>
    </source>
</evidence>
<dbReference type="SUPFAM" id="SSF51735">
    <property type="entry name" value="NAD(P)-binding Rossmann-fold domains"/>
    <property type="match status" value="1"/>
</dbReference>
<keyword evidence="10 16" id="KW-0560">Oxidoreductase</keyword>
<comment type="pathway">
    <text evidence="2">Amino-acid biosynthesis; L-methionine biosynthesis via de novo pathway; L-homoserine from L-aspartate: step 2/3.</text>
</comment>
<dbReference type="EMBL" id="JAINWA010000003">
    <property type="protein sequence ID" value="MCD1655258.1"/>
    <property type="molecule type" value="Genomic_DNA"/>
</dbReference>
<dbReference type="GO" id="GO:0046983">
    <property type="term" value="F:protein dimerization activity"/>
    <property type="evidence" value="ECO:0007669"/>
    <property type="project" value="InterPro"/>
</dbReference>
<proteinExistence type="inferred from homology"/>
<dbReference type="GO" id="GO:0009085">
    <property type="term" value="P:lysine biosynthetic process"/>
    <property type="evidence" value="ECO:0007669"/>
    <property type="project" value="UniProtKB-KW"/>
</dbReference>
<evidence type="ECO:0000313" key="17">
    <source>
        <dbReference type="Proteomes" id="UP001198163"/>
    </source>
</evidence>
<dbReference type="PROSITE" id="PS01103">
    <property type="entry name" value="ASD"/>
    <property type="match status" value="1"/>
</dbReference>
<organism evidence="16 17">
    <name type="scientific">Teretinema zuelzerae</name>
    <dbReference type="NCBI Taxonomy" id="156"/>
    <lineage>
        <taxon>Bacteria</taxon>
        <taxon>Pseudomonadati</taxon>
        <taxon>Spirochaetota</taxon>
        <taxon>Spirochaetia</taxon>
        <taxon>Spirochaetales</taxon>
        <taxon>Treponemataceae</taxon>
        <taxon>Teretinema</taxon>
    </lineage>
</organism>
<dbReference type="GO" id="GO:0004073">
    <property type="term" value="F:aspartate-semialdehyde dehydrogenase activity"/>
    <property type="evidence" value="ECO:0007669"/>
    <property type="project" value="UniProtKB-EC"/>
</dbReference>
<dbReference type="Gene3D" id="3.30.360.10">
    <property type="entry name" value="Dihydrodipicolinate Reductase, domain 2"/>
    <property type="match status" value="1"/>
</dbReference>
<keyword evidence="7" id="KW-0791">Threonine biosynthesis</keyword>
<evidence type="ECO:0000256" key="7">
    <source>
        <dbReference type="ARBA" id="ARBA00022697"/>
    </source>
</evidence>
<dbReference type="AlphaFoldDB" id="A0AAE3JJ95"/>